<dbReference type="Proteomes" id="UP001374803">
    <property type="component" value="Chromosome"/>
</dbReference>
<feature type="region of interest" description="Disordered" evidence="1">
    <location>
        <begin position="30"/>
        <end position="52"/>
    </location>
</feature>
<keyword evidence="2" id="KW-0732">Signal</keyword>
<name>A0ABZ2L3J7_9BACT</name>
<feature type="compositionally biased region" description="Pro residues" evidence="1">
    <location>
        <begin position="39"/>
        <end position="52"/>
    </location>
</feature>
<reference evidence="3" key="1">
    <citation type="submission" date="2021-12" db="EMBL/GenBank/DDBJ databases">
        <title>Discovery of the Pendulisporaceae a myxobacterial family with distinct sporulation behavior and unique specialized metabolism.</title>
        <authorList>
            <person name="Garcia R."/>
            <person name="Popoff A."/>
            <person name="Bader C.D."/>
            <person name="Loehr J."/>
            <person name="Walesch S."/>
            <person name="Walt C."/>
            <person name="Boldt J."/>
            <person name="Bunk B."/>
            <person name="Haeckl F.J.F.P.J."/>
            <person name="Gunesch A.P."/>
            <person name="Birkelbach J."/>
            <person name="Nuebel U."/>
            <person name="Pietschmann T."/>
            <person name="Bach T."/>
            <person name="Mueller R."/>
        </authorList>
    </citation>
    <scope>NUCLEOTIDE SEQUENCE</scope>
    <source>
        <strain evidence="3">MSr11367</strain>
    </source>
</reference>
<dbReference type="PROSITE" id="PS51257">
    <property type="entry name" value="PROKAR_LIPOPROTEIN"/>
    <property type="match status" value="1"/>
</dbReference>
<feature type="chain" id="PRO_5046056662" evidence="2">
    <location>
        <begin position="20"/>
        <end position="209"/>
    </location>
</feature>
<dbReference type="EMBL" id="CP089983">
    <property type="protein sequence ID" value="WXB05529.1"/>
    <property type="molecule type" value="Genomic_DNA"/>
</dbReference>
<gene>
    <name evidence="3" type="ORF">LVJ94_52620</name>
</gene>
<evidence type="ECO:0000256" key="1">
    <source>
        <dbReference type="SAM" id="MobiDB-lite"/>
    </source>
</evidence>
<proteinExistence type="predicted"/>
<dbReference type="RefSeq" id="WP_394835175.1">
    <property type="nucleotide sequence ID" value="NZ_CP089929.1"/>
</dbReference>
<keyword evidence="4" id="KW-1185">Reference proteome</keyword>
<accession>A0ABZ2L3J7</accession>
<evidence type="ECO:0000313" key="4">
    <source>
        <dbReference type="Proteomes" id="UP001374803"/>
    </source>
</evidence>
<organism evidence="3 4">
    <name type="scientific">Pendulispora rubella</name>
    <dbReference type="NCBI Taxonomy" id="2741070"/>
    <lineage>
        <taxon>Bacteria</taxon>
        <taxon>Pseudomonadati</taxon>
        <taxon>Myxococcota</taxon>
        <taxon>Myxococcia</taxon>
        <taxon>Myxococcales</taxon>
        <taxon>Sorangiineae</taxon>
        <taxon>Pendulisporaceae</taxon>
        <taxon>Pendulispora</taxon>
    </lineage>
</organism>
<evidence type="ECO:0000313" key="3">
    <source>
        <dbReference type="EMBL" id="WXB05529.1"/>
    </source>
</evidence>
<evidence type="ECO:0000256" key="2">
    <source>
        <dbReference type="SAM" id="SignalP"/>
    </source>
</evidence>
<protein>
    <submittedName>
        <fullName evidence="3">Uncharacterized protein</fullName>
    </submittedName>
</protein>
<feature type="signal peptide" evidence="2">
    <location>
        <begin position="1"/>
        <end position="19"/>
    </location>
</feature>
<sequence>MTRLARVAALLFATSAAAAGCSPEREILSTLDEKEKPQEPLPQKPDGEAPPSPAACKTHETCALGTLCTQAPDEKFATCKPCAKMDPSEGCKTCPPNASKVSDNVNGCTVCSCGLPSSCFEDAQCNKGERCYMGQTCDPGCTSSPKCCHGNLCAATGCTDTTGLDCTLVGCPTGLVCDSNCSPPKCFCDATSKQWKCDGGCKATCVYPK</sequence>